<protein>
    <submittedName>
        <fullName evidence="1">Ester cyclase</fullName>
    </submittedName>
</protein>
<dbReference type="InterPro" id="IPR032710">
    <property type="entry name" value="NTF2-like_dom_sf"/>
</dbReference>
<name>A0ABT2I9E2_9SPHN</name>
<evidence type="ECO:0000313" key="1">
    <source>
        <dbReference type="EMBL" id="MCT2401127.1"/>
    </source>
</evidence>
<evidence type="ECO:0000313" key="2">
    <source>
        <dbReference type="Proteomes" id="UP001165583"/>
    </source>
</evidence>
<dbReference type="RefSeq" id="WP_260047153.1">
    <property type="nucleotide sequence ID" value="NZ_JANZXA010000012.1"/>
</dbReference>
<dbReference type="Gene3D" id="3.10.450.50">
    <property type="match status" value="1"/>
</dbReference>
<dbReference type="InterPro" id="IPR009959">
    <property type="entry name" value="Cyclase_SnoaL-like"/>
</dbReference>
<dbReference type="Proteomes" id="UP001165583">
    <property type="component" value="Unassembled WGS sequence"/>
</dbReference>
<organism evidence="1 2">
    <name type="scientific">Novosphingobium mangrovi</name>
    <name type="common">ex Huang et al. 2023</name>
    <dbReference type="NCBI Taxonomy" id="2976432"/>
    <lineage>
        <taxon>Bacteria</taxon>
        <taxon>Pseudomonadati</taxon>
        <taxon>Pseudomonadota</taxon>
        <taxon>Alphaproteobacteria</taxon>
        <taxon>Sphingomonadales</taxon>
        <taxon>Sphingomonadaceae</taxon>
        <taxon>Novosphingobium</taxon>
    </lineage>
</organism>
<keyword evidence="2" id="KW-1185">Reference proteome</keyword>
<comment type="caution">
    <text evidence="1">The sequence shown here is derived from an EMBL/GenBank/DDBJ whole genome shotgun (WGS) entry which is preliminary data.</text>
</comment>
<reference evidence="1" key="1">
    <citation type="submission" date="2022-09" db="EMBL/GenBank/DDBJ databases">
        <title>Novosphingobium sp. Nov., a polycyclic aromatic hydrocarbon-degrading bacterium isolated form mangrove sediments in HongKong.</title>
        <authorList>
            <person name="Hu Z."/>
        </authorList>
    </citation>
    <scope>NUCLEOTIDE SEQUENCE</scope>
    <source>
        <strain evidence="1">HK4-1</strain>
    </source>
</reference>
<proteinExistence type="predicted"/>
<sequence>MTTRQKLLADFIERVWNRGESAAVPEFLAPLYTIRHDPGDPWEGRTLDQAGFVERLETSRTPFPDQRFAIVHMSESGDSVIIAWTWAATHHAAIAGFPASGQPIAMSGASVYSFDEDDRLTGHWQVSDRLGVFQQLQANAAAPASV</sequence>
<gene>
    <name evidence="1" type="ORF">NZK81_16385</name>
</gene>
<dbReference type="PANTHER" id="PTHR38436:SF1">
    <property type="entry name" value="ESTER CYCLASE"/>
    <property type="match status" value="1"/>
</dbReference>
<dbReference type="SUPFAM" id="SSF54427">
    <property type="entry name" value="NTF2-like"/>
    <property type="match status" value="1"/>
</dbReference>
<accession>A0ABT2I9E2</accession>
<dbReference type="Pfam" id="PF07366">
    <property type="entry name" value="SnoaL"/>
    <property type="match status" value="1"/>
</dbReference>
<dbReference type="PANTHER" id="PTHR38436">
    <property type="entry name" value="POLYKETIDE CYCLASE SNOAL-LIKE DOMAIN"/>
    <property type="match status" value="1"/>
</dbReference>
<dbReference type="EMBL" id="JANZXA010000012">
    <property type="protein sequence ID" value="MCT2401127.1"/>
    <property type="molecule type" value="Genomic_DNA"/>
</dbReference>